<evidence type="ECO:0000259" key="4">
    <source>
        <dbReference type="Pfam" id="PF02870"/>
    </source>
</evidence>
<dbReference type="GO" id="GO:0032259">
    <property type="term" value="P:methylation"/>
    <property type="evidence" value="ECO:0007669"/>
    <property type="project" value="UniProtKB-KW"/>
</dbReference>
<keyword evidence="2" id="KW-0963">Cytoplasm</keyword>
<comment type="similarity">
    <text evidence="2">Belongs to the MGMT family.</text>
</comment>
<keyword evidence="2 5" id="KW-0489">Methyltransferase</keyword>
<dbReference type="Proteomes" id="UP001183777">
    <property type="component" value="Unassembled WGS sequence"/>
</dbReference>
<dbReference type="InterPro" id="IPR036217">
    <property type="entry name" value="MethylDNA_cys_MeTrfase_DNAb"/>
</dbReference>
<keyword evidence="2" id="KW-0234">DNA repair</keyword>
<comment type="function">
    <text evidence="2">Involved in the cellular defense against the biological effects of O6-methylguanine (O6-MeG) and O4-methylthymine (O4-MeT) in DNA. Repairs the methylated nucleobase in DNA by stoichiometrically transferring the methyl group to a cysteine residue in the enzyme. This is a suicide reaction: the enzyme is irreversibly inactivated.</text>
</comment>
<dbReference type="EC" id="2.1.1.63" evidence="2"/>
<protein>
    <recommendedName>
        <fullName evidence="2">Methylated-DNA--protein-cysteine methyltransferase</fullName>
        <ecNumber evidence="2">2.1.1.63</ecNumber>
    </recommendedName>
    <alternativeName>
        <fullName evidence="2">6-O-methylguanine-DNA methyltransferase</fullName>
        <shortName evidence="2">MGMT</shortName>
    </alternativeName>
    <alternativeName>
        <fullName evidence="2">O-6-methylguanine-DNA-alkyltransferase</fullName>
    </alternativeName>
</protein>
<keyword evidence="6" id="KW-1185">Reference proteome</keyword>
<gene>
    <name evidence="5" type="ORF">RM649_11390</name>
</gene>
<comment type="miscellaneous">
    <text evidence="2">This enzyme catalyzes only one turnover and therefore is not strictly catalytic. According to one definition, an enzyme is a biocatalyst that acts repeatedly and over many reaction cycles.</text>
</comment>
<dbReference type="CDD" id="cd06445">
    <property type="entry name" value="ATase"/>
    <property type="match status" value="1"/>
</dbReference>
<organism evidence="5 6">
    <name type="scientific">Streptomyces salyersiae</name>
    <dbReference type="NCBI Taxonomy" id="3075530"/>
    <lineage>
        <taxon>Bacteria</taxon>
        <taxon>Bacillati</taxon>
        <taxon>Actinomycetota</taxon>
        <taxon>Actinomycetes</taxon>
        <taxon>Kitasatosporales</taxon>
        <taxon>Streptomycetaceae</taxon>
        <taxon>Streptomyces</taxon>
    </lineage>
</organism>
<dbReference type="PANTHER" id="PTHR10815">
    <property type="entry name" value="METHYLATED-DNA--PROTEIN-CYSTEINE METHYLTRANSFERASE"/>
    <property type="match status" value="1"/>
</dbReference>
<dbReference type="NCBIfam" id="TIGR00589">
    <property type="entry name" value="ogt"/>
    <property type="match status" value="1"/>
</dbReference>
<evidence type="ECO:0000313" key="6">
    <source>
        <dbReference type="Proteomes" id="UP001183777"/>
    </source>
</evidence>
<evidence type="ECO:0000256" key="2">
    <source>
        <dbReference type="HAMAP-Rule" id="MF_00772"/>
    </source>
</evidence>
<dbReference type="InterPro" id="IPR036631">
    <property type="entry name" value="MGMT_N_sf"/>
</dbReference>
<dbReference type="SUPFAM" id="SSF46767">
    <property type="entry name" value="Methylated DNA-protein cysteine methyltransferase, C-terminal domain"/>
    <property type="match status" value="1"/>
</dbReference>
<sequence length="169" mass="17615">MTTVYAKVGSPLGELLLAGEERPGGEVPLASLSLPGQKGAAIVRDGWRQAPGAFAPVAEQLAAYFEGRLTRFDVVYADGVGTEFQRRVWGALDAIPYGETVSYGQIAAQVGSSGAGVRAVGTAIGRNPLLVVRPCHRVIGADGALRGYAGGLDRKERLLGLEGALAVRR</sequence>
<dbReference type="GO" id="GO:0003908">
    <property type="term" value="F:methylated-DNA-[protein]-cysteine S-methyltransferase activity"/>
    <property type="evidence" value="ECO:0007669"/>
    <property type="project" value="UniProtKB-EC"/>
</dbReference>
<evidence type="ECO:0000313" key="5">
    <source>
        <dbReference type="EMBL" id="MDT0428245.1"/>
    </source>
</evidence>
<dbReference type="InterPro" id="IPR036388">
    <property type="entry name" value="WH-like_DNA-bd_sf"/>
</dbReference>
<dbReference type="InterPro" id="IPR023546">
    <property type="entry name" value="MGMT"/>
</dbReference>
<feature type="domain" description="Methylated-DNA-[protein]-cysteine S-methyltransferase DNA binding" evidence="3">
    <location>
        <begin position="83"/>
        <end position="164"/>
    </location>
</feature>
<dbReference type="RefSeq" id="WP_311656406.1">
    <property type="nucleotide sequence ID" value="NZ_JAVREX010000004.1"/>
</dbReference>
<dbReference type="HAMAP" id="MF_00772">
    <property type="entry name" value="OGT"/>
    <property type="match status" value="1"/>
</dbReference>
<comment type="catalytic activity">
    <reaction evidence="2">
        <text>a 6-O-methyl-2'-deoxyguanosine in DNA + L-cysteinyl-[protein] = S-methyl-L-cysteinyl-[protein] + a 2'-deoxyguanosine in DNA</text>
        <dbReference type="Rhea" id="RHEA:24000"/>
        <dbReference type="Rhea" id="RHEA-COMP:10131"/>
        <dbReference type="Rhea" id="RHEA-COMP:10132"/>
        <dbReference type="Rhea" id="RHEA-COMP:11367"/>
        <dbReference type="Rhea" id="RHEA-COMP:11368"/>
        <dbReference type="ChEBI" id="CHEBI:29950"/>
        <dbReference type="ChEBI" id="CHEBI:82612"/>
        <dbReference type="ChEBI" id="CHEBI:85445"/>
        <dbReference type="ChEBI" id="CHEBI:85448"/>
        <dbReference type="EC" id="2.1.1.63"/>
    </reaction>
</comment>
<name>A0ABU2RHA6_9ACTN</name>
<dbReference type="Pfam" id="PF02870">
    <property type="entry name" value="Methyltransf_1N"/>
    <property type="match status" value="1"/>
</dbReference>
<comment type="catalytic activity">
    <reaction evidence="2">
        <text>a 4-O-methyl-thymidine in DNA + L-cysteinyl-[protein] = a thymidine in DNA + S-methyl-L-cysteinyl-[protein]</text>
        <dbReference type="Rhea" id="RHEA:53428"/>
        <dbReference type="Rhea" id="RHEA-COMP:10131"/>
        <dbReference type="Rhea" id="RHEA-COMP:10132"/>
        <dbReference type="Rhea" id="RHEA-COMP:13555"/>
        <dbReference type="Rhea" id="RHEA-COMP:13556"/>
        <dbReference type="ChEBI" id="CHEBI:29950"/>
        <dbReference type="ChEBI" id="CHEBI:82612"/>
        <dbReference type="ChEBI" id="CHEBI:137386"/>
        <dbReference type="ChEBI" id="CHEBI:137387"/>
        <dbReference type="EC" id="2.1.1.63"/>
    </reaction>
</comment>
<keyword evidence="2 5" id="KW-0808">Transferase</keyword>
<proteinExistence type="inferred from homology"/>
<evidence type="ECO:0000256" key="1">
    <source>
        <dbReference type="ARBA" id="ARBA00022763"/>
    </source>
</evidence>
<keyword evidence="1 2" id="KW-0227">DNA damage</keyword>
<evidence type="ECO:0000259" key="3">
    <source>
        <dbReference type="Pfam" id="PF01035"/>
    </source>
</evidence>
<comment type="subcellular location">
    <subcellularLocation>
        <location evidence="2">Cytoplasm</location>
    </subcellularLocation>
</comment>
<comment type="caution">
    <text evidence="5">The sequence shown here is derived from an EMBL/GenBank/DDBJ whole genome shotgun (WGS) entry which is preliminary data.</text>
</comment>
<dbReference type="InterPro" id="IPR014048">
    <property type="entry name" value="MethylDNA_cys_MeTrfase_DNA-bd"/>
</dbReference>
<feature type="domain" description="Methylguanine DNA methyltransferase ribonuclease-like" evidence="4">
    <location>
        <begin position="4"/>
        <end position="73"/>
    </location>
</feature>
<dbReference type="InterPro" id="IPR008332">
    <property type="entry name" value="MethylG_MeTrfase_N"/>
</dbReference>
<dbReference type="Gene3D" id="1.10.10.10">
    <property type="entry name" value="Winged helix-like DNA-binding domain superfamily/Winged helix DNA-binding domain"/>
    <property type="match status" value="1"/>
</dbReference>
<dbReference type="SUPFAM" id="SSF53155">
    <property type="entry name" value="Methylated DNA-protein cysteine methyltransferase domain"/>
    <property type="match status" value="1"/>
</dbReference>
<dbReference type="Gene3D" id="3.30.160.70">
    <property type="entry name" value="Methylated DNA-protein cysteine methyltransferase domain"/>
    <property type="match status" value="1"/>
</dbReference>
<dbReference type="Pfam" id="PF01035">
    <property type="entry name" value="DNA_binding_1"/>
    <property type="match status" value="1"/>
</dbReference>
<dbReference type="PANTHER" id="PTHR10815:SF5">
    <property type="entry name" value="METHYLATED-DNA--PROTEIN-CYSTEINE METHYLTRANSFERASE"/>
    <property type="match status" value="1"/>
</dbReference>
<dbReference type="EMBL" id="JAVREX010000004">
    <property type="protein sequence ID" value="MDT0428245.1"/>
    <property type="molecule type" value="Genomic_DNA"/>
</dbReference>
<feature type="active site" description="Nucleophile; methyl group acceptor" evidence="2">
    <location>
        <position position="135"/>
    </location>
</feature>
<reference evidence="6" key="1">
    <citation type="submission" date="2023-07" db="EMBL/GenBank/DDBJ databases">
        <title>30 novel species of actinomycetes from the DSMZ collection.</title>
        <authorList>
            <person name="Nouioui I."/>
        </authorList>
    </citation>
    <scope>NUCLEOTIDE SEQUENCE [LARGE SCALE GENOMIC DNA]</scope>
    <source>
        <strain evidence="6">DSM 41770</strain>
    </source>
</reference>
<accession>A0ABU2RHA6</accession>